<proteinExistence type="predicted"/>
<keyword evidence="3" id="KW-1185">Reference proteome</keyword>
<name>A0A4Y8JWY1_9MICO</name>
<keyword evidence="2" id="KW-0645">Protease</keyword>
<gene>
    <name evidence="2" type="ORF">E3T49_07830</name>
</gene>
<dbReference type="Proteomes" id="UP000297472">
    <property type="component" value="Unassembled WGS sequence"/>
</dbReference>
<keyword evidence="2" id="KW-0121">Carboxypeptidase</keyword>
<comment type="caution">
    <text evidence="2">The sequence shown here is derived from an EMBL/GenBank/DDBJ whole genome shotgun (WGS) entry which is preliminary data.</text>
</comment>
<reference evidence="2 3" key="1">
    <citation type="submission" date="2019-03" db="EMBL/GenBank/DDBJ databases">
        <title>Genomics of glacier-inhabiting Cryobacterium strains.</title>
        <authorList>
            <person name="Liu Q."/>
            <person name="Xin Y.-H."/>
        </authorList>
    </citation>
    <scope>NUCLEOTIDE SEQUENCE [LARGE SCALE GENOMIC DNA]</scope>
    <source>
        <strain evidence="2 3">TMT1-51</strain>
    </source>
</reference>
<dbReference type="RefSeq" id="WP_134424406.1">
    <property type="nucleotide sequence ID" value="NZ_SOHA01000021.1"/>
</dbReference>
<organism evidence="2 3">
    <name type="scientific">Cryobacterium cryoconiti</name>
    <dbReference type="NCBI Taxonomy" id="1259239"/>
    <lineage>
        <taxon>Bacteria</taxon>
        <taxon>Bacillati</taxon>
        <taxon>Actinomycetota</taxon>
        <taxon>Actinomycetes</taxon>
        <taxon>Micrococcales</taxon>
        <taxon>Microbacteriaceae</taxon>
        <taxon>Cryobacterium</taxon>
    </lineage>
</organism>
<dbReference type="EMBL" id="SOHA01000021">
    <property type="protein sequence ID" value="TFD30535.1"/>
    <property type="molecule type" value="Genomic_DNA"/>
</dbReference>
<accession>A0A4Y8JWY1</accession>
<feature type="signal peptide" evidence="1">
    <location>
        <begin position="1"/>
        <end position="17"/>
    </location>
</feature>
<dbReference type="AlphaFoldDB" id="A0A4Y8JWY1"/>
<keyword evidence="1" id="KW-0732">Signal</keyword>
<feature type="chain" id="PRO_5021487234" evidence="1">
    <location>
        <begin position="18"/>
        <end position="432"/>
    </location>
</feature>
<evidence type="ECO:0000256" key="1">
    <source>
        <dbReference type="SAM" id="SignalP"/>
    </source>
</evidence>
<sequence>MVAMMVFAMIAVSVAYALTLSLSMGSDNRSREAAANLAAQEIDLNRAVEDVFTLVDADKTTTMNGTTFYLHRETNWVTSTSADATCGSGGGQLKFKRVNVSVTWDGMRASTLPVRADTVIAPGTRINDPMLGTILVSVLSASGAGNAGVTVTATPASPAAGAVALTETPDPTDAQGCSYILKVAPGNYNVSVSRANSADVNQKPTPVTFVGVGAGSAASVAFQYDLSGAFTVNYASNAAAGTTQIPTNLDTTFKSTYPLYTPAASNNALSKVFPLHPFTSGYEIFSGKYVAPSASSPGCLSPNPAEWTLPGVGGAVGQAVPAAATVAGGTVATGVPMGVLTVSGLNGQYLKAVSQAHAPGTGPAGCAGTMTYTFGKLTSNAASIALPYGAWQLFSGGSATQTTPVLVGLTTSAPSSAVAGLVTLDPRVVVAP</sequence>
<keyword evidence="2" id="KW-0378">Hydrolase</keyword>
<protein>
    <submittedName>
        <fullName evidence="2">Carboxypeptidase regulatory-like domain-containing protein</fullName>
    </submittedName>
</protein>
<dbReference type="GO" id="GO:0004180">
    <property type="term" value="F:carboxypeptidase activity"/>
    <property type="evidence" value="ECO:0007669"/>
    <property type="project" value="UniProtKB-KW"/>
</dbReference>
<evidence type="ECO:0000313" key="3">
    <source>
        <dbReference type="Proteomes" id="UP000297472"/>
    </source>
</evidence>
<evidence type="ECO:0000313" key="2">
    <source>
        <dbReference type="EMBL" id="TFD30535.1"/>
    </source>
</evidence>
<dbReference type="OrthoDB" id="5244741at2"/>